<evidence type="ECO:0000313" key="3">
    <source>
        <dbReference type="EMBL" id="SEA68527.1"/>
    </source>
</evidence>
<dbReference type="AlphaFoldDB" id="A0A1H4D7A0"/>
<reference evidence="4" key="1">
    <citation type="submission" date="2016-10" db="EMBL/GenBank/DDBJ databases">
        <authorList>
            <person name="Varghese N."/>
            <person name="Submissions S."/>
        </authorList>
    </citation>
    <scope>NUCLEOTIDE SEQUENCE [LARGE SCALE GENOMIC DNA]</scope>
    <source>
        <strain evidence="4">DSM 25157</strain>
    </source>
</reference>
<feature type="domain" description="Methyltransferase" evidence="2">
    <location>
        <begin position="53"/>
        <end position="148"/>
    </location>
</feature>
<dbReference type="Pfam" id="PF13649">
    <property type="entry name" value="Methyltransf_25"/>
    <property type="match status" value="1"/>
</dbReference>
<evidence type="ECO:0000313" key="4">
    <source>
        <dbReference type="Proteomes" id="UP000199002"/>
    </source>
</evidence>
<dbReference type="GO" id="GO:0008168">
    <property type="term" value="F:methyltransferase activity"/>
    <property type="evidence" value="ECO:0007669"/>
    <property type="project" value="UniProtKB-KW"/>
</dbReference>
<protein>
    <submittedName>
        <fullName evidence="3">Methyltransferase domain-containing protein</fullName>
    </submittedName>
</protein>
<sequence>MDSQLESIREQQKASWNRFSAGWKKWDELFMDFLRPMGDEIIRLLDPKGQDVVLDVAGGTGEPGLTIAARIPQGRVVLTDLAANMLEIAGENAQRRGLTNVETRVCDVCALPFADQSFDAVSCRFGFMFFPDMDLAAREMARVLKPGGRLATAVWNVAEKNFWVTAIMGAIHRNMALPAPAPGAPGMFRCAQPGWGEALLAQAGLKNVSVREVAGRLDCQTADVYWQAMTEVAAPVVAALGQADEATGEKIRDEVYRAIEQKFPDGNVRIDASALVVYGEK</sequence>
<dbReference type="STRING" id="592050.SAMN05421875_12315"/>
<keyword evidence="1" id="KW-0474">Menaquinone biosynthesis</keyword>
<dbReference type="RefSeq" id="WP_092699560.1">
    <property type="nucleotide sequence ID" value="NZ_CAXIQL010000045.1"/>
</dbReference>
<dbReference type="Gene3D" id="3.40.50.150">
    <property type="entry name" value="Vaccinia Virus protein VP39"/>
    <property type="match status" value="1"/>
</dbReference>
<accession>A0A1H4D7A0</accession>
<dbReference type="CDD" id="cd02440">
    <property type="entry name" value="AdoMet_MTases"/>
    <property type="match status" value="1"/>
</dbReference>
<dbReference type="GO" id="GO:0009234">
    <property type="term" value="P:menaquinone biosynthetic process"/>
    <property type="evidence" value="ECO:0007669"/>
    <property type="project" value="UniProtKB-KW"/>
</dbReference>
<dbReference type="PROSITE" id="PS51608">
    <property type="entry name" value="SAM_MT_UBIE"/>
    <property type="match status" value="1"/>
</dbReference>
<dbReference type="GeneID" id="34231699"/>
<organism evidence="3 4">
    <name type="scientific">Acidovorax soli</name>
    <dbReference type="NCBI Taxonomy" id="592050"/>
    <lineage>
        <taxon>Bacteria</taxon>
        <taxon>Pseudomonadati</taxon>
        <taxon>Pseudomonadota</taxon>
        <taxon>Betaproteobacteria</taxon>
        <taxon>Burkholderiales</taxon>
        <taxon>Comamonadaceae</taxon>
        <taxon>Acidovorax</taxon>
    </lineage>
</organism>
<keyword evidence="4" id="KW-1185">Reference proteome</keyword>
<keyword evidence="3" id="KW-0808">Transferase</keyword>
<keyword evidence="3" id="KW-0489">Methyltransferase</keyword>
<dbReference type="PANTHER" id="PTHR43591">
    <property type="entry name" value="METHYLTRANSFERASE"/>
    <property type="match status" value="1"/>
</dbReference>
<dbReference type="InterPro" id="IPR004033">
    <property type="entry name" value="UbiE/COQ5_MeTrFase"/>
</dbReference>
<proteinExistence type="predicted"/>
<dbReference type="InterPro" id="IPR029063">
    <property type="entry name" value="SAM-dependent_MTases_sf"/>
</dbReference>
<evidence type="ECO:0000256" key="1">
    <source>
        <dbReference type="ARBA" id="ARBA00022428"/>
    </source>
</evidence>
<dbReference type="EMBL" id="FNQJ01000023">
    <property type="protein sequence ID" value="SEA68527.1"/>
    <property type="molecule type" value="Genomic_DNA"/>
</dbReference>
<dbReference type="GO" id="GO:0032259">
    <property type="term" value="P:methylation"/>
    <property type="evidence" value="ECO:0007669"/>
    <property type="project" value="UniProtKB-KW"/>
</dbReference>
<dbReference type="InterPro" id="IPR041698">
    <property type="entry name" value="Methyltransf_25"/>
</dbReference>
<evidence type="ECO:0000259" key="2">
    <source>
        <dbReference type="Pfam" id="PF13649"/>
    </source>
</evidence>
<gene>
    <name evidence="3" type="ORF">SAMN05421875_12315</name>
</gene>
<dbReference type="Proteomes" id="UP000199002">
    <property type="component" value="Unassembled WGS sequence"/>
</dbReference>
<dbReference type="SUPFAM" id="SSF53335">
    <property type="entry name" value="S-adenosyl-L-methionine-dependent methyltransferases"/>
    <property type="match status" value="1"/>
</dbReference>
<name>A0A1H4D7A0_9BURK</name>